<dbReference type="PANTHER" id="PTHR48099">
    <property type="entry name" value="C-1-TETRAHYDROFOLATE SYNTHASE, CYTOPLASMIC-RELATED"/>
    <property type="match status" value="1"/>
</dbReference>
<accession>A0AAU9IKJ2</accession>
<dbReference type="HAMAP" id="MF_01576">
    <property type="entry name" value="THF_DHG_CYH"/>
    <property type="match status" value="1"/>
</dbReference>
<sequence>MMIEDEVPNERVTMDGVQIAKNITEGLKTEIERLQNRFSTTSKPKLLCINVGNRIESRTYTSNKQKACEKIGGLLEIINFEETATYEQIAQTIEQANKDDSVNGILVQLPLPKSLNECSILDLISEEKDVDGLTSINIGRLTTKGRSTTFYPCAPLAAVLLLKNYGIEISGKHAVVIGRSNLVGIPLLMMLQKENATVTLCHTYTHNLREFTRNADIIAVAVGKPGFLKEDMVKEGCTVIDFGINVVPDNSEKGFHLTGDVDYNSVSQTANYISPVPGGVGPMTVAILLSNLVLSWKQTLRL</sequence>
<comment type="pathway">
    <text evidence="1">One-carbon metabolism; tetrahydrofolate interconversion.</text>
</comment>
<comment type="caution">
    <text evidence="10">The sequence shown here is derived from an EMBL/GenBank/DDBJ whole genome shotgun (WGS) entry which is preliminary data.</text>
</comment>
<dbReference type="SUPFAM" id="SSF51735">
    <property type="entry name" value="NAD(P)-binding Rossmann-fold domains"/>
    <property type="match status" value="1"/>
</dbReference>
<dbReference type="Pfam" id="PF00763">
    <property type="entry name" value="THF_DHG_CYH"/>
    <property type="match status" value="1"/>
</dbReference>
<keyword evidence="4" id="KW-0378">Hydrolase</keyword>
<dbReference type="FunFam" id="3.40.50.720:FF:000006">
    <property type="entry name" value="Bifunctional protein FolD"/>
    <property type="match status" value="1"/>
</dbReference>
<reference evidence="10" key="1">
    <citation type="submission" date="2021-09" db="EMBL/GenBank/DDBJ databases">
        <authorList>
            <consortium name="AG Swart"/>
            <person name="Singh M."/>
            <person name="Singh A."/>
            <person name="Seah K."/>
            <person name="Emmerich C."/>
        </authorList>
    </citation>
    <scope>NUCLEOTIDE SEQUENCE</scope>
    <source>
        <strain evidence="10">ATCC30299</strain>
    </source>
</reference>
<keyword evidence="3" id="KW-0554">One-carbon metabolism</keyword>
<evidence type="ECO:0000259" key="8">
    <source>
        <dbReference type="Pfam" id="PF00763"/>
    </source>
</evidence>
<dbReference type="SUPFAM" id="SSF53223">
    <property type="entry name" value="Aminoacid dehydrogenase-like, N-terminal domain"/>
    <property type="match status" value="1"/>
</dbReference>
<proteinExistence type="inferred from homology"/>
<evidence type="ECO:0000256" key="5">
    <source>
        <dbReference type="ARBA" id="ARBA00022857"/>
    </source>
</evidence>
<dbReference type="InterPro" id="IPR036291">
    <property type="entry name" value="NAD(P)-bd_dom_sf"/>
</dbReference>
<feature type="domain" description="Tetrahydrofolate dehydrogenase/cyclohydrolase NAD(P)-binding" evidence="9">
    <location>
        <begin position="152"/>
        <end position="298"/>
    </location>
</feature>
<keyword evidence="6" id="KW-0560">Oxidoreductase</keyword>
<dbReference type="GO" id="GO:0035999">
    <property type="term" value="P:tetrahydrofolate interconversion"/>
    <property type="evidence" value="ECO:0007669"/>
    <property type="project" value="TreeGrafter"/>
</dbReference>
<gene>
    <name evidence="10" type="ORF">BSTOLATCC_MIC184</name>
</gene>
<evidence type="ECO:0008006" key="12">
    <source>
        <dbReference type="Google" id="ProtNLM"/>
    </source>
</evidence>
<dbReference type="Proteomes" id="UP001162131">
    <property type="component" value="Unassembled WGS sequence"/>
</dbReference>
<dbReference type="PANTHER" id="PTHR48099:SF5">
    <property type="entry name" value="C-1-TETRAHYDROFOLATE SYNTHASE, CYTOPLASMIC"/>
    <property type="match status" value="1"/>
</dbReference>
<feature type="domain" description="Tetrahydrofolate dehydrogenase/cyclohydrolase catalytic" evidence="8">
    <location>
        <begin position="14"/>
        <end position="131"/>
    </location>
</feature>
<dbReference type="PRINTS" id="PR00085">
    <property type="entry name" value="THFDHDRGNASE"/>
</dbReference>
<dbReference type="GO" id="GO:0005829">
    <property type="term" value="C:cytosol"/>
    <property type="evidence" value="ECO:0007669"/>
    <property type="project" value="TreeGrafter"/>
</dbReference>
<evidence type="ECO:0000256" key="4">
    <source>
        <dbReference type="ARBA" id="ARBA00022801"/>
    </source>
</evidence>
<dbReference type="InterPro" id="IPR020631">
    <property type="entry name" value="THF_DH/CycHdrlase_NAD-bd_dom"/>
</dbReference>
<evidence type="ECO:0000256" key="1">
    <source>
        <dbReference type="ARBA" id="ARBA00004777"/>
    </source>
</evidence>
<dbReference type="InterPro" id="IPR046346">
    <property type="entry name" value="Aminoacid_DH-like_N_sf"/>
</dbReference>
<keyword evidence="11" id="KW-1185">Reference proteome</keyword>
<keyword evidence="7" id="KW-0511">Multifunctional enzyme</keyword>
<comment type="subunit">
    <text evidence="2">Homodimer.</text>
</comment>
<dbReference type="Gene3D" id="3.40.50.720">
    <property type="entry name" value="NAD(P)-binding Rossmann-like Domain"/>
    <property type="match status" value="1"/>
</dbReference>
<evidence type="ECO:0000313" key="11">
    <source>
        <dbReference type="Proteomes" id="UP001162131"/>
    </source>
</evidence>
<dbReference type="GO" id="GO:0004488">
    <property type="term" value="F:methylenetetrahydrofolate dehydrogenase (NADP+) activity"/>
    <property type="evidence" value="ECO:0007669"/>
    <property type="project" value="InterPro"/>
</dbReference>
<evidence type="ECO:0000259" key="9">
    <source>
        <dbReference type="Pfam" id="PF02882"/>
    </source>
</evidence>
<evidence type="ECO:0000256" key="2">
    <source>
        <dbReference type="ARBA" id="ARBA00011738"/>
    </source>
</evidence>
<evidence type="ECO:0000313" key="10">
    <source>
        <dbReference type="EMBL" id="CAG9309970.1"/>
    </source>
</evidence>
<evidence type="ECO:0000256" key="6">
    <source>
        <dbReference type="ARBA" id="ARBA00023002"/>
    </source>
</evidence>
<dbReference type="Pfam" id="PF02882">
    <property type="entry name" value="THF_DHG_CYH_C"/>
    <property type="match status" value="1"/>
</dbReference>
<name>A0AAU9IKJ2_9CILI</name>
<dbReference type="EMBL" id="CAJZBQ010000001">
    <property type="protein sequence ID" value="CAG9309970.1"/>
    <property type="molecule type" value="Genomic_DNA"/>
</dbReference>
<dbReference type="PROSITE" id="PS00767">
    <property type="entry name" value="THF_DHG_CYH_2"/>
    <property type="match status" value="1"/>
</dbReference>
<dbReference type="InterPro" id="IPR020867">
    <property type="entry name" value="THF_DH/CycHdrlase_CS"/>
</dbReference>
<evidence type="ECO:0000256" key="7">
    <source>
        <dbReference type="ARBA" id="ARBA00023268"/>
    </source>
</evidence>
<evidence type="ECO:0000256" key="3">
    <source>
        <dbReference type="ARBA" id="ARBA00022563"/>
    </source>
</evidence>
<dbReference type="GO" id="GO:0004477">
    <property type="term" value="F:methenyltetrahydrofolate cyclohydrolase activity"/>
    <property type="evidence" value="ECO:0007669"/>
    <property type="project" value="TreeGrafter"/>
</dbReference>
<dbReference type="FunFam" id="3.40.50.10860:FF:000005">
    <property type="entry name" value="C-1-tetrahydrofolate synthase, cytoplasmic, putative"/>
    <property type="match status" value="1"/>
</dbReference>
<dbReference type="AlphaFoldDB" id="A0AAU9IKJ2"/>
<protein>
    <recommendedName>
        <fullName evidence="12">Methenyltetrahydrofolate cyclohydrolase</fullName>
    </recommendedName>
</protein>
<dbReference type="Gene3D" id="3.40.50.10860">
    <property type="entry name" value="Leucine Dehydrogenase, chain A, domain 1"/>
    <property type="match status" value="1"/>
</dbReference>
<dbReference type="InterPro" id="IPR020630">
    <property type="entry name" value="THF_DH/CycHdrlase_cat_dom"/>
</dbReference>
<dbReference type="CDD" id="cd01080">
    <property type="entry name" value="NAD_bind_m-THF_DH_Cyclohyd"/>
    <property type="match status" value="1"/>
</dbReference>
<dbReference type="InterPro" id="IPR000672">
    <property type="entry name" value="THF_DH/CycHdrlase"/>
</dbReference>
<keyword evidence="5" id="KW-0521">NADP</keyword>
<organism evidence="10 11">
    <name type="scientific">Blepharisma stoltei</name>
    <dbReference type="NCBI Taxonomy" id="1481888"/>
    <lineage>
        <taxon>Eukaryota</taxon>
        <taxon>Sar</taxon>
        <taxon>Alveolata</taxon>
        <taxon>Ciliophora</taxon>
        <taxon>Postciliodesmatophora</taxon>
        <taxon>Heterotrichea</taxon>
        <taxon>Heterotrichida</taxon>
        <taxon>Blepharismidae</taxon>
        <taxon>Blepharisma</taxon>
    </lineage>
</organism>